<evidence type="ECO:0000256" key="4">
    <source>
        <dbReference type="ARBA" id="ARBA00023136"/>
    </source>
</evidence>
<dbReference type="InterPro" id="IPR011990">
    <property type="entry name" value="TPR-like_helical_dom_sf"/>
</dbReference>
<dbReference type="EMBL" id="BPEY01000003">
    <property type="protein sequence ID" value="GIU40831.1"/>
    <property type="molecule type" value="Genomic_DNA"/>
</dbReference>
<dbReference type="Gene3D" id="3.30.2420.10">
    <property type="entry name" value="TonB"/>
    <property type="match status" value="1"/>
</dbReference>
<accession>A0ABQ4P0B5</accession>
<keyword evidence="7" id="KW-1185">Reference proteome</keyword>
<dbReference type="PANTHER" id="PTHR43628">
    <property type="entry name" value="ACTIVATOR OF C KINASE PROTEIN 1-RELATED"/>
    <property type="match status" value="1"/>
</dbReference>
<dbReference type="Gene3D" id="1.25.40.10">
    <property type="entry name" value="Tetratricopeptide repeat domain"/>
    <property type="match status" value="2"/>
</dbReference>
<dbReference type="InterPro" id="IPR037682">
    <property type="entry name" value="TonB_C"/>
</dbReference>
<proteinExistence type="predicted"/>
<dbReference type="NCBIfam" id="TIGR01352">
    <property type="entry name" value="tonB_Cterm"/>
    <property type="match status" value="1"/>
</dbReference>
<evidence type="ECO:0000313" key="7">
    <source>
        <dbReference type="Proteomes" id="UP000887104"/>
    </source>
</evidence>
<evidence type="ECO:0000256" key="2">
    <source>
        <dbReference type="ARBA" id="ARBA00022692"/>
    </source>
</evidence>
<name>A0ABQ4P0B5_9GAMM</name>
<feature type="domain" description="TonB C-terminal" evidence="5">
    <location>
        <begin position="114"/>
        <end position="211"/>
    </location>
</feature>
<dbReference type="PROSITE" id="PS52015">
    <property type="entry name" value="TONB_CTD"/>
    <property type="match status" value="1"/>
</dbReference>
<dbReference type="RefSeq" id="WP_246616063.1">
    <property type="nucleotide sequence ID" value="NZ_BPEY01000003.1"/>
</dbReference>
<dbReference type="InterPro" id="IPR052945">
    <property type="entry name" value="Mitotic_Regulator"/>
</dbReference>
<dbReference type="Pfam" id="PF08238">
    <property type="entry name" value="Sel1"/>
    <property type="match status" value="3"/>
</dbReference>
<keyword evidence="2" id="KW-0812">Transmembrane</keyword>
<sequence>MATKDYNNADYELALIEFNRLAALGNRDAIFNIGVMYLHGQGVEKDLTRAYAWFRIAADFGIDEARSAAQLIAQDLKDEAQLKPAYQALNTDYGYSQFTQKLQPIFSEHRYDPKQSAPPLRQHYVDAKYPEDAYHQGQEGWVWLEFDIDESGAVRDVSIIDAYPNNTFNRAIYNAVRRWRYAPLIVNGSASKDRHRSLIYHFTTFKGKRYQQSFAKQQREYQGKINRLIESAEQGNAIVQYYVANWLQADDHNATRLLKYHWPQVHAASDLLLASATNGYPESQYRLGASLLRGEYTQTNREKGLNWILYAAQAGFAEAQYRLARELFDPRFGEFDNAKAERWLQAAAEQSDPRAMRDYALLLVADTQLSLAEEYINRAAKFDDTHPDLLLARAQLASAEAKPSQAYQFASQALEQATSRQWHEASYLAYLNSLQQ</sequence>
<keyword evidence="3" id="KW-1133">Transmembrane helix</keyword>
<dbReference type="InterPro" id="IPR006597">
    <property type="entry name" value="Sel1-like"/>
</dbReference>
<dbReference type="SMART" id="SM00671">
    <property type="entry name" value="SEL1"/>
    <property type="match status" value="3"/>
</dbReference>
<dbReference type="SUPFAM" id="SSF81901">
    <property type="entry name" value="HCP-like"/>
    <property type="match status" value="2"/>
</dbReference>
<comment type="caution">
    <text evidence="6">The sequence shown here is derived from an EMBL/GenBank/DDBJ whole genome shotgun (WGS) entry which is preliminary data.</text>
</comment>
<comment type="subcellular location">
    <subcellularLocation>
        <location evidence="1">Membrane</location>
        <topology evidence="1">Single-pass membrane protein</topology>
    </subcellularLocation>
</comment>
<dbReference type="PANTHER" id="PTHR43628:SF1">
    <property type="entry name" value="CHITIN SYNTHASE REGULATORY FACTOR 2-RELATED"/>
    <property type="match status" value="1"/>
</dbReference>
<evidence type="ECO:0000259" key="5">
    <source>
        <dbReference type="PROSITE" id="PS52015"/>
    </source>
</evidence>
<dbReference type="Pfam" id="PF03544">
    <property type="entry name" value="TonB_C"/>
    <property type="match status" value="1"/>
</dbReference>
<evidence type="ECO:0000256" key="1">
    <source>
        <dbReference type="ARBA" id="ARBA00004167"/>
    </source>
</evidence>
<dbReference type="InterPro" id="IPR006260">
    <property type="entry name" value="TonB/TolA_C"/>
</dbReference>
<evidence type="ECO:0000256" key="3">
    <source>
        <dbReference type="ARBA" id="ARBA00022989"/>
    </source>
</evidence>
<organism evidence="6 7">
    <name type="scientific">Shewanella sairae</name>
    <dbReference type="NCBI Taxonomy" id="190310"/>
    <lineage>
        <taxon>Bacteria</taxon>
        <taxon>Pseudomonadati</taxon>
        <taxon>Pseudomonadota</taxon>
        <taxon>Gammaproteobacteria</taxon>
        <taxon>Alteromonadales</taxon>
        <taxon>Shewanellaceae</taxon>
        <taxon>Shewanella</taxon>
    </lineage>
</organism>
<keyword evidence="4" id="KW-0472">Membrane</keyword>
<reference evidence="6" key="1">
    <citation type="submission" date="2021-05" db="EMBL/GenBank/DDBJ databases">
        <title>Molecular characterization for Shewanella algae harboring chromosomal blaOXA-55-like strains isolated from clinical and environment sample.</title>
        <authorList>
            <person name="Ohama Y."/>
            <person name="Aoki K."/>
            <person name="Harada S."/>
            <person name="Moriya K."/>
            <person name="Ishii Y."/>
            <person name="Tateda K."/>
        </authorList>
    </citation>
    <scope>NUCLEOTIDE SEQUENCE</scope>
    <source>
        <strain evidence="6">JCM 11563</strain>
    </source>
</reference>
<dbReference type="Proteomes" id="UP000887104">
    <property type="component" value="Unassembled WGS sequence"/>
</dbReference>
<protein>
    <recommendedName>
        <fullName evidence="5">TonB C-terminal domain-containing protein</fullName>
    </recommendedName>
</protein>
<evidence type="ECO:0000313" key="6">
    <source>
        <dbReference type="EMBL" id="GIU40831.1"/>
    </source>
</evidence>
<dbReference type="SUPFAM" id="SSF74653">
    <property type="entry name" value="TolA/TonB C-terminal domain"/>
    <property type="match status" value="1"/>
</dbReference>
<gene>
    <name evidence="6" type="ORF">TUM4438_02980</name>
</gene>